<keyword evidence="4" id="KW-1185">Reference proteome</keyword>
<evidence type="ECO:0000313" key="4">
    <source>
        <dbReference type="Proteomes" id="UP001597557"/>
    </source>
</evidence>
<keyword evidence="1" id="KW-0732">Signal</keyword>
<dbReference type="SUPFAM" id="SSF110997">
    <property type="entry name" value="Sporulation related repeat"/>
    <property type="match status" value="1"/>
</dbReference>
<dbReference type="EMBL" id="JBHUPD010000003">
    <property type="protein sequence ID" value="MFD2873709.1"/>
    <property type="molecule type" value="Genomic_DNA"/>
</dbReference>
<organism evidence="3 4">
    <name type="scientific">Mucilaginibacter ximonensis</name>
    <dbReference type="NCBI Taxonomy" id="538021"/>
    <lineage>
        <taxon>Bacteria</taxon>
        <taxon>Pseudomonadati</taxon>
        <taxon>Bacteroidota</taxon>
        <taxon>Sphingobacteriia</taxon>
        <taxon>Sphingobacteriales</taxon>
        <taxon>Sphingobacteriaceae</taxon>
        <taxon>Mucilaginibacter</taxon>
    </lineage>
</organism>
<accession>A0ABW5YFA2</accession>
<dbReference type="InterPro" id="IPR007730">
    <property type="entry name" value="SPOR-like_dom"/>
</dbReference>
<sequence length="157" mass="17332">MKKASIHKAIFSGMIGCLFFIAMFVATTARAQTRGTVDLVKDPRIDTLAARRASLKVAGGHATVAGGYSTTGYGYRVQIYNGTSRKEAYDAQARFNNEHQSMRTYISYAEPNYKVRAGDFRTRLEAEKLLQELKGKFASLFIIPGKINPPKISTGND</sequence>
<dbReference type="RefSeq" id="WP_377186986.1">
    <property type="nucleotide sequence ID" value="NZ_JBHUPD010000003.1"/>
</dbReference>
<dbReference type="Gene3D" id="3.30.70.1070">
    <property type="entry name" value="Sporulation related repeat"/>
    <property type="match status" value="1"/>
</dbReference>
<protein>
    <submittedName>
        <fullName evidence="3">SPOR domain-containing protein</fullName>
    </submittedName>
</protein>
<dbReference type="InterPro" id="IPR036680">
    <property type="entry name" value="SPOR-like_sf"/>
</dbReference>
<feature type="chain" id="PRO_5047306135" evidence="1">
    <location>
        <begin position="32"/>
        <end position="157"/>
    </location>
</feature>
<dbReference type="PROSITE" id="PS51724">
    <property type="entry name" value="SPOR"/>
    <property type="match status" value="1"/>
</dbReference>
<evidence type="ECO:0000313" key="3">
    <source>
        <dbReference type="EMBL" id="MFD2873709.1"/>
    </source>
</evidence>
<feature type="signal peptide" evidence="1">
    <location>
        <begin position="1"/>
        <end position="31"/>
    </location>
</feature>
<comment type="caution">
    <text evidence="3">The sequence shown here is derived from an EMBL/GenBank/DDBJ whole genome shotgun (WGS) entry which is preliminary data.</text>
</comment>
<name>A0ABW5YFA2_9SPHI</name>
<proteinExistence type="predicted"/>
<dbReference type="Proteomes" id="UP001597557">
    <property type="component" value="Unassembled WGS sequence"/>
</dbReference>
<evidence type="ECO:0000256" key="1">
    <source>
        <dbReference type="SAM" id="SignalP"/>
    </source>
</evidence>
<reference evidence="4" key="1">
    <citation type="journal article" date="2019" name="Int. J. Syst. Evol. Microbiol.">
        <title>The Global Catalogue of Microorganisms (GCM) 10K type strain sequencing project: providing services to taxonomists for standard genome sequencing and annotation.</title>
        <authorList>
            <consortium name="The Broad Institute Genomics Platform"/>
            <consortium name="The Broad Institute Genome Sequencing Center for Infectious Disease"/>
            <person name="Wu L."/>
            <person name="Ma J."/>
        </authorList>
    </citation>
    <scope>NUCLEOTIDE SEQUENCE [LARGE SCALE GENOMIC DNA]</scope>
    <source>
        <strain evidence="4">KCTC 22437</strain>
    </source>
</reference>
<dbReference type="Pfam" id="PF05036">
    <property type="entry name" value="SPOR"/>
    <property type="match status" value="1"/>
</dbReference>
<evidence type="ECO:0000259" key="2">
    <source>
        <dbReference type="PROSITE" id="PS51724"/>
    </source>
</evidence>
<feature type="domain" description="SPOR" evidence="2">
    <location>
        <begin position="69"/>
        <end position="147"/>
    </location>
</feature>
<gene>
    <name evidence="3" type="ORF">ACFS5N_14580</name>
</gene>